<evidence type="ECO:0000256" key="2">
    <source>
        <dbReference type="SAM" id="SignalP"/>
    </source>
</evidence>
<evidence type="ECO:0008006" key="5">
    <source>
        <dbReference type="Google" id="ProtNLM"/>
    </source>
</evidence>
<feature type="compositionally biased region" description="Low complexity" evidence="1">
    <location>
        <begin position="41"/>
        <end position="56"/>
    </location>
</feature>
<feature type="chain" id="PRO_5045824840" description="Lipoprotein" evidence="2">
    <location>
        <begin position="20"/>
        <end position="153"/>
    </location>
</feature>
<feature type="compositionally biased region" description="Polar residues" evidence="1">
    <location>
        <begin position="31"/>
        <end position="40"/>
    </location>
</feature>
<dbReference type="RefSeq" id="WP_344868700.1">
    <property type="nucleotide sequence ID" value="NZ_BAAAZN010000028.1"/>
</dbReference>
<reference evidence="4" key="1">
    <citation type="journal article" date="2019" name="Int. J. Syst. Evol. Microbiol.">
        <title>The Global Catalogue of Microorganisms (GCM) 10K type strain sequencing project: providing services to taxonomists for standard genome sequencing and annotation.</title>
        <authorList>
            <consortium name="The Broad Institute Genomics Platform"/>
            <consortium name="The Broad Institute Genome Sequencing Center for Infectious Disease"/>
            <person name="Wu L."/>
            <person name="Ma J."/>
        </authorList>
    </citation>
    <scope>NUCLEOTIDE SEQUENCE [LARGE SCALE GENOMIC DNA]</scope>
    <source>
        <strain evidence="4">JCM 16898</strain>
    </source>
</reference>
<proteinExistence type="predicted"/>
<feature type="region of interest" description="Disordered" evidence="1">
    <location>
        <begin position="21"/>
        <end position="56"/>
    </location>
</feature>
<feature type="signal peptide" evidence="2">
    <location>
        <begin position="1"/>
        <end position="19"/>
    </location>
</feature>
<comment type="caution">
    <text evidence="3">The sequence shown here is derived from an EMBL/GenBank/DDBJ whole genome shotgun (WGS) entry which is preliminary data.</text>
</comment>
<evidence type="ECO:0000313" key="4">
    <source>
        <dbReference type="Proteomes" id="UP001500689"/>
    </source>
</evidence>
<dbReference type="Proteomes" id="UP001500689">
    <property type="component" value="Unassembled WGS sequence"/>
</dbReference>
<evidence type="ECO:0000313" key="3">
    <source>
        <dbReference type="EMBL" id="GAA3583341.1"/>
    </source>
</evidence>
<sequence>MKHRFAGALLLLALAGCSAEPPDSPPVTLPAPSSSFHSMFTTAPATPDESAEPTTAAAPVTTAADGHNISACLDGSCEILVATGTRVPFTAENQRVAVVVDSVGPDGIVLSLSGGTFEGEISGGTGDFGSYDDVRFFLASDREGSGVLRLTRG</sequence>
<protein>
    <recommendedName>
        <fullName evidence="5">Lipoprotein</fullName>
    </recommendedName>
</protein>
<evidence type="ECO:0000256" key="1">
    <source>
        <dbReference type="SAM" id="MobiDB-lite"/>
    </source>
</evidence>
<dbReference type="PROSITE" id="PS51257">
    <property type="entry name" value="PROKAR_LIPOPROTEIN"/>
    <property type="match status" value="1"/>
</dbReference>
<dbReference type="EMBL" id="BAAAZN010000028">
    <property type="protein sequence ID" value="GAA3583341.1"/>
    <property type="molecule type" value="Genomic_DNA"/>
</dbReference>
<gene>
    <name evidence="3" type="ORF">GCM10022222_80140</name>
</gene>
<organism evidence="3 4">
    <name type="scientific">Amycolatopsis ultiminotia</name>
    <dbReference type="NCBI Taxonomy" id="543629"/>
    <lineage>
        <taxon>Bacteria</taxon>
        <taxon>Bacillati</taxon>
        <taxon>Actinomycetota</taxon>
        <taxon>Actinomycetes</taxon>
        <taxon>Pseudonocardiales</taxon>
        <taxon>Pseudonocardiaceae</taxon>
        <taxon>Amycolatopsis</taxon>
    </lineage>
</organism>
<keyword evidence="2" id="KW-0732">Signal</keyword>
<keyword evidence="4" id="KW-1185">Reference proteome</keyword>
<accession>A0ABP6YI53</accession>
<name>A0ABP6YI53_9PSEU</name>